<dbReference type="InterPro" id="IPR017926">
    <property type="entry name" value="GATASE"/>
</dbReference>
<proteinExistence type="predicted"/>
<dbReference type="EMBL" id="QXIR01000009">
    <property type="protein sequence ID" value="RIW35062.1"/>
    <property type="molecule type" value="Genomic_DNA"/>
</dbReference>
<organism evidence="3 4">
    <name type="scientific">Bacillus salacetis</name>
    <dbReference type="NCBI Taxonomy" id="2315464"/>
    <lineage>
        <taxon>Bacteria</taxon>
        <taxon>Bacillati</taxon>
        <taxon>Bacillota</taxon>
        <taxon>Bacilli</taxon>
        <taxon>Bacillales</taxon>
        <taxon>Bacillaceae</taxon>
        <taxon>Bacillus</taxon>
    </lineage>
</organism>
<accession>A0A3A1R0N3</accession>
<evidence type="ECO:0000259" key="2">
    <source>
        <dbReference type="Pfam" id="PF00117"/>
    </source>
</evidence>
<dbReference type="PROSITE" id="PS51273">
    <property type="entry name" value="GATASE_TYPE_1"/>
    <property type="match status" value="1"/>
</dbReference>
<dbReference type="CDD" id="cd01743">
    <property type="entry name" value="GATase1_Anthranilate_Synthase"/>
    <property type="match status" value="1"/>
</dbReference>
<dbReference type="InterPro" id="IPR006221">
    <property type="entry name" value="TrpG/PapA_dom"/>
</dbReference>
<comment type="caution">
    <text evidence="3">The sequence shown here is derived from an EMBL/GenBank/DDBJ whole genome shotgun (WGS) entry which is preliminary data.</text>
</comment>
<dbReference type="GO" id="GO:0000162">
    <property type="term" value="P:L-tryptophan biosynthetic process"/>
    <property type="evidence" value="ECO:0007669"/>
    <property type="project" value="TreeGrafter"/>
</dbReference>
<dbReference type="InterPro" id="IPR050472">
    <property type="entry name" value="Anth_synth/Amidotransfase"/>
</dbReference>
<dbReference type="PANTHER" id="PTHR43418">
    <property type="entry name" value="MULTIFUNCTIONAL TRYPTOPHAN BIOSYNTHESIS PROTEIN-RELATED"/>
    <property type="match status" value="1"/>
</dbReference>
<dbReference type="NCBIfam" id="TIGR00566">
    <property type="entry name" value="trpG_papA"/>
    <property type="match status" value="1"/>
</dbReference>
<name>A0A3A1R0N3_9BACI</name>
<dbReference type="OrthoDB" id="9804328at2"/>
<dbReference type="RefSeq" id="WP_119546464.1">
    <property type="nucleotide sequence ID" value="NZ_QXIR01000009.1"/>
</dbReference>
<dbReference type="FunFam" id="3.40.50.880:FF:000003">
    <property type="entry name" value="Anthranilate synthase component II"/>
    <property type="match status" value="1"/>
</dbReference>
<dbReference type="Proteomes" id="UP000265801">
    <property type="component" value="Unassembled WGS sequence"/>
</dbReference>
<dbReference type="AlphaFoldDB" id="A0A3A1R0N3"/>
<dbReference type="PRINTS" id="PR00099">
    <property type="entry name" value="CPSGATASE"/>
</dbReference>
<dbReference type="PRINTS" id="PR00097">
    <property type="entry name" value="ANTSNTHASEII"/>
</dbReference>
<evidence type="ECO:0000256" key="1">
    <source>
        <dbReference type="ARBA" id="ARBA00022962"/>
    </source>
</evidence>
<dbReference type="GO" id="GO:0005829">
    <property type="term" value="C:cytosol"/>
    <property type="evidence" value="ECO:0007669"/>
    <property type="project" value="TreeGrafter"/>
</dbReference>
<gene>
    <name evidence="3" type="ORF">D3H55_08415</name>
</gene>
<dbReference type="Gene3D" id="3.40.50.880">
    <property type="match status" value="1"/>
</dbReference>
<keyword evidence="1" id="KW-0315">Glutamine amidotransferase</keyword>
<dbReference type="SUPFAM" id="SSF52317">
    <property type="entry name" value="Class I glutamine amidotransferase-like"/>
    <property type="match status" value="1"/>
</dbReference>
<sequence>MMLLIDNYDSFTYNLYQYLSELGEEVLVKRNDELAIEEVFEMDPSGIVLSPGPGRPENAGISIEIIREFYNKTPILGVCLGHQAIAAAFGGEVVRAGKIKHGKTSQIKHNNAGLFQYIPQPVEVMRYHSLVVRKDSLPPVLTTCAVSMDDNEIMSMKHFQYPVYGVQFHPESIGTKLGKKLLKNFIDLKEEERNERISSEII</sequence>
<dbReference type="PRINTS" id="PR00096">
    <property type="entry name" value="GATASE"/>
</dbReference>
<dbReference type="Pfam" id="PF00117">
    <property type="entry name" value="GATase"/>
    <property type="match status" value="1"/>
</dbReference>
<evidence type="ECO:0000313" key="4">
    <source>
        <dbReference type="Proteomes" id="UP000265801"/>
    </source>
</evidence>
<feature type="domain" description="Glutamine amidotransferase" evidence="2">
    <location>
        <begin position="3"/>
        <end position="186"/>
    </location>
</feature>
<dbReference type="InterPro" id="IPR029062">
    <property type="entry name" value="Class_I_gatase-like"/>
</dbReference>
<protein>
    <submittedName>
        <fullName evidence="3">Aminodeoxychorismate/anthranilate synthase component II</fullName>
    </submittedName>
</protein>
<evidence type="ECO:0000313" key="3">
    <source>
        <dbReference type="EMBL" id="RIW35062.1"/>
    </source>
</evidence>
<keyword evidence="4" id="KW-1185">Reference proteome</keyword>
<dbReference type="PANTHER" id="PTHR43418:SF4">
    <property type="entry name" value="MULTIFUNCTIONAL TRYPTOPHAN BIOSYNTHESIS PROTEIN"/>
    <property type="match status" value="1"/>
</dbReference>
<reference evidence="3 4" key="1">
    <citation type="submission" date="2018-09" db="EMBL/GenBank/DDBJ databases">
        <title>Bacillus saliacetes sp. nov., isolated from Thai shrimp paste (Ka-pi).</title>
        <authorList>
            <person name="Daroonpunt R."/>
            <person name="Tanasupawat S."/>
            <person name="Yiamsombut S."/>
        </authorList>
    </citation>
    <scope>NUCLEOTIDE SEQUENCE [LARGE SCALE GENOMIC DNA]</scope>
    <source>
        <strain evidence="3 4">SKP7-4</strain>
    </source>
</reference>
<dbReference type="GO" id="GO:0004049">
    <property type="term" value="F:anthranilate synthase activity"/>
    <property type="evidence" value="ECO:0007669"/>
    <property type="project" value="TreeGrafter"/>
</dbReference>